<dbReference type="NCBIfam" id="TIGR01730">
    <property type="entry name" value="RND_mfp"/>
    <property type="match status" value="1"/>
</dbReference>
<keyword evidence="7" id="KW-1185">Reference proteome</keyword>
<dbReference type="InterPro" id="IPR051909">
    <property type="entry name" value="MFP_Cation_Efflux"/>
</dbReference>
<dbReference type="Gene3D" id="2.40.420.20">
    <property type="match status" value="1"/>
</dbReference>
<evidence type="ECO:0000313" key="7">
    <source>
        <dbReference type="Proteomes" id="UP000317093"/>
    </source>
</evidence>
<feature type="compositionally biased region" description="Basic and acidic residues" evidence="3">
    <location>
        <begin position="1"/>
        <end position="13"/>
    </location>
</feature>
<proteinExistence type="inferred from homology"/>
<dbReference type="Proteomes" id="UP000317093">
    <property type="component" value="Chromosome"/>
</dbReference>
<evidence type="ECO:0000256" key="1">
    <source>
        <dbReference type="ARBA" id="ARBA00009477"/>
    </source>
</evidence>
<dbReference type="PANTHER" id="PTHR30097">
    <property type="entry name" value="CATION EFFLUX SYSTEM PROTEIN CUSB"/>
    <property type="match status" value="1"/>
</dbReference>
<dbReference type="GO" id="GO:0016020">
    <property type="term" value="C:membrane"/>
    <property type="evidence" value="ECO:0007669"/>
    <property type="project" value="InterPro"/>
</dbReference>
<dbReference type="AlphaFoldDB" id="A0A518B7R8"/>
<dbReference type="GO" id="GO:0046914">
    <property type="term" value="F:transition metal ion binding"/>
    <property type="evidence" value="ECO:0007669"/>
    <property type="project" value="TreeGrafter"/>
</dbReference>
<dbReference type="KEGG" id="knv:Pan216_38890"/>
<gene>
    <name evidence="6" type="primary">cusB_2</name>
    <name evidence="6" type="ORF">Pan216_38890</name>
</gene>
<evidence type="ECO:0000256" key="2">
    <source>
        <dbReference type="ARBA" id="ARBA00022448"/>
    </source>
</evidence>
<evidence type="ECO:0000259" key="5">
    <source>
        <dbReference type="Pfam" id="PF25954"/>
    </source>
</evidence>
<keyword evidence="4" id="KW-1133">Transmembrane helix</keyword>
<feature type="region of interest" description="Disordered" evidence="3">
    <location>
        <begin position="448"/>
        <end position="473"/>
    </location>
</feature>
<organism evidence="6 7">
    <name type="scientific">Kolteria novifilia</name>
    <dbReference type="NCBI Taxonomy" id="2527975"/>
    <lineage>
        <taxon>Bacteria</taxon>
        <taxon>Pseudomonadati</taxon>
        <taxon>Planctomycetota</taxon>
        <taxon>Planctomycetia</taxon>
        <taxon>Kolteriales</taxon>
        <taxon>Kolteriaceae</taxon>
        <taxon>Kolteria</taxon>
    </lineage>
</organism>
<dbReference type="InterPro" id="IPR058792">
    <property type="entry name" value="Beta-barrel_RND_2"/>
</dbReference>
<name>A0A518B7R8_9BACT</name>
<feature type="domain" description="CusB-like beta-barrel" evidence="5">
    <location>
        <begin position="280"/>
        <end position="356"/>
    </location>
</feature>
<dbReference type="GO" id="GO:0022857">
    <property type="term" value="F:transmembrane transporter activity"/>
    <property type="evidence" value="ECO:0007669"/>
    <property type="project" value="InterPro"/>
</dbReference>
<evidence type="ECO:0000256" key="3">
    <source>
        <dbReference type="SAM" id="MobiDB-lite"/>
    </source>
</evidence>
<dbReference type="GO" id="GO:0030288">
    <property type="term" value="C:outer membrane-bounded periplasmic space"/>
    <property type="evidence" value="ECO:0007669"/>
    <property type="project" value="TreeGrafter"/>
</dbReference>
<sequence>MESHPAPDPRTTDDTSGESATRSGTDGPATRSLGWIVFLAAIVIGILAGSPIVGGLQALLPAPRDREILYWTSPSNPQERSDKPGKNAMGMPLVPVYKGIPGPTGPHRIDPVLQERSFWTVPVTKGPLVRTIKAPATIHPAEPLIQEYSLKVGAWLEQVPVDYTGQQVKKGEPLFSAYSPDLVAGQRELLLSAKAAGGENTRVDDVVAAQMKQNLSNSKQRLRYWDITQDQIDAILQEGKPRKAIAFVSPTNGYVLDQSTKEGDYHEAGERLYRFADLSTVWVDIYISAQDLDHVKVGQEATLATPSFPDRTWKGKVTYRYPELEPVSRTLRVRLEFANPDNVLKPGLFVTVVLAPDRFGEGLSIPLNGFIDTGTRRIAYVSPGGGMIEPREIQTGSLLDEERVVVRSGLSEGEAIIVDPTYLLDAEVRLRAVNRNFVPSPLWRELDEMTNDPKGTMGGKSGSMPAMRKGAAK</sequence>
<dbReference type="GO" id="GO:0060003">
    <property type="term" value="P:copper ion export"/>
    <property type="evidence" value="ECO:0007669"/>
    <property type="project" value="TreeGrafter"/>
</dbReference>
<feature type="region of interest" description="Disordered" evidence="3">
    <location>
        <begin position="1"/>
        <end position="27"/>
    </location>
</feature>
<dbReference type="Pfam" id="PF25954">
    <property type="entry name" value="Beta-barrel_RND_2"/>
    <property type="match status" value="1"/>
</dbReference>
<reference evidence="6 7" key="1">
    <citation type="submission" date="2019-02" db="EMBL/GenBank/DDBJ databases">
        <title>Deep-cultivation of Planctomycetes and their phenomic and genomic characterization uncovers novel biology.</title>
        <authorList>
            <person name="Wiegand S."/>
            <person name="Jogler M."/>
            <person name="Boedeker C."/>
            <person name="Pinto D."/>
            <person name="Vollmers J."/>
            <person name="Rivas-Marin E."/>
            <person name="Kohn T."/>
            <person name="Peeters S.H."/>
            <person name="Heuer A."/>
            <person name="Rast P."/>
            <person name="Oberbeckmann S."/>
            <person name="Bunk B."/>
            <person name="Jeske O."/>
            <person name="Meyerdierks A."/>
            <person name="Storesund J.E."/>
            <person name="Kallscheuer N."/>
            <person name="Luecker S."/>
            <person name="Lage O.M."/>
            <person name="Pohl T."/>
            <person name="Merkel B.J."/>
            <person name="Hornburger P."/>
            <person name="Mueller R.-W."/>
            <person name="Bruemmer F."/>
            <person name="Labrenz M."/>
            <person name="Spormann A.M."/>
            <person name="Op den Camp H."/>
            <person name="Overmann J."/>
            <person name="Amann R."/>
            <person name="Jetten M.S.M."/>
            <person name="Mascher T."/>
            <person name="Medema M.H."/>
            <person name="Devos D.P."/>
            <person name="Kaster A.-K."/>
            <person name="Ovreas L."/>
            <person name="Rohde M."/>
            <person name="Galperin M.Y."/>
            <person name="Jogler C."/>
        </authorList>
    </citation>
    <scope>NUCLEOTIDE SEQUENCE [LARGE SCALE GENOMIC DNA]</scope>
    <source>
        <strain evidence="6 7">Pan216</strain>
    </source>
</reference>
<dbReference type="FunFam" id="2.40.30.170:FF:000010">
    <property type="entry name" value="Efflux RND transporter periplasmic adaptor subunit"/>
    <property type="match status" value="1"/>
</dbReference>
<comment type="similarity">
    <text evidence="1">Belongs to the membrane fusion protein (MFP) (TC 8.A.1) family.</text>
</comment>
<keyword evidence="2" id="KW-0813">Transport</keyword>
<keyword evidence="4" id="KW-0812">Transmembrane</keyword>
<evidence type="ECO:0000313" key="6">
    <source>
        <dbReference type="EMBL" id="QDU63015.1"/>
    </source>
</evidence>
<dbReference type="GO" id="GO:0015679">
    <property type="term" value="P:plasma membrane copper ion transport"/>
    <property type="evidence" value="ECO:0007669"/>
    <property type="project" value="TreeGrafter"/>
</dbReference>
<keyword evidence="4" id="KW-0472">Membrane</keyword>
<dbReference type="InterPro" id="IPR006143">
    <property type="entry name" value="RND_pump_MFP"/>
</dbReference>
<dbReference type="PANTHER" id="PTHR30097:SF15">
    <property type="entry name" value="CATION EFFLUX SYSTEM PROTEIN CUSB"/>
    <property type="match status" value="1"/>
</dbReference>
<dbReference type="Gene3D" id="2.40.30.170">
    <property type="match status" value="1"/>
</dbReference>
<evidence type="ECO:0000256" key="4">
    <source>
        <dbReference type="SAM" id="Phobius"/>
    </source>
</evidence>
<protein>
    <submittedName>
        <fullName evidence="6">Cation efflux system protein CusB</fullName>
    </submittedName>
</protein>
<dbReference type="RefSeq" id="WP_419192698.1">
    <property type="nucleotide sequence ID" value="NZ_CP036279.1"/>
</dbReference>
<dbReference type="EMBL" id="CP036279">
    <property type="protein sequence ID" value="QDU63015.1"/>
    <property type="molecule type" value="Genomic_DNA"/>
</dbReference>
<dbReference type="SUPFAM" id="SSF111369">
    <property type="entry name" value="HlyD-like secretion proteins"/>
    <property type="match status" value="1"/>
</dbReference>
<feature type="transmembrane region" description="Helical" evidence="4">
    <location>
        <begin position="33"/>
        <end position="60"/>
    </location>
</feature>
<accession>A0A518B7R8</accession>